<evidence type="ECO:0000313" key="2">
    <source>
        <dbReference type="EMBL" id="POV99592.1"/>
    </source>
</evidence>
<feature type="region of interest" description="Disordered" evidence="1">
    <location>
        <begin position="1"/>
        <end position="37"/>
    </location>
</feature>
<proteinExistence type="predicted"/>
<dbReference type="VEuPathDB" id="FungiDB:PSHT_05005"/>
<dbReference type="AlphaFoldDB" id="A0A2S4UQJ7"/>
<reference evidence="2" key="1">
    <citation type="submission" date="2017-12" db="EMBL/GenBank/DDBJ databases">
        <title>Gene loss provides genomic basis for host adaptation in cereal stripe rust fungi.</title>
        <authorList>
            <person name="Xia C."/>
        </authorList>
    </citation>
    <scope>NUCLEOTIDE SEQUENCE [LARGE SCALE GENOMIC DNA]</scope>
    <source>
        <strain evidence="2">93-210</strain>
    </source>
</reference>
<evidence type="ECO:0000256" key="1">
    <source>
        <dbReference type="SAM" id="MobiDB-lite"/>
    </source>
</evidence>
<dbReference type="EMBL" id="PKSL01000197">
    <property type="protein sequence ID" value="POV99592.1"/>
    <property type="molecule type" value="Genomic_DNA"/>
</dbReference>
<dbReference type="VEuPathDB" id="FungiDB:PSTT_13672"/>
<protein>
    <submittedName>
        <fullName evidence="2">Uncharacterized protein</fullName>
    </submittedName>
</protein>
<accession>A0A2S4UQJ7</accession>
<gene>
    <name evidence="2" type="ORF">PSTT_13672</name>
</gene>
<sequence>MTTPVEDFPTSEKNPDPSSSFKSPPSLSQPSPDDKSIVTTDLQSRLSNPAPPVESLAFVNMNSNERFHLPELTRINFLDWEGKVISVLRSKDLYDLVLDKEEKHRDEKGQFVAKEKDPIRIHRLNQAHAIIYTRIHSSLTAFGAAKKKANSFKAWYKLNHLELRTNNIAEFTSEYWNCIATLQSLDKVIEPASLGHALLAKIPASLSHVRDAIIAAGSSSELVVSHETVLDLLDSQLSAVIPDARPQTTSSLPRQSDPSEASALLTQKCPQAKQEAEAHLAMFVPPSTYNVEATQCQDNNDIDLVNSFQALSSKFTKDDSDDHQSEHYLRTSLLTINDQEAPTIITYHQRKDFNLSQSNKTIKSNLLDRITSTSQALYTSHKKRIVSLHLTFVRFTLNERHLSIPVSTSDHHERQDQLTKKFFMNINTSYSHTLDSIAKQITLP</sequence>
<comment type="caution">
    <text evidence="2">The sequence shown here is derived from an EMBL/GenBank/DDBJ whole genome shotgun (WGS) entry which is preliminary data.</text>
</comment>
<keyword evidence="3" id="KW-1185">Reference proteome</keyword>
<evidence type="ECO:0000313" key="3">
    <source>
        <dbReference type="Proteomes" id="UP000239156"/>
    </source>
</evidence>
<feature type="compositionally biased region" description="Low complexity" evidence="1">
    <location>
        <begin position="16"/>
        <end position="31"/>
    </location>
</feature>
<dbReference type="Proteomes" id="UP000239156">
    <property type="component" value="Unassembled WGS sequence"/>
</dbReference>
<organism evidence="2 3">
    <name type="scientific">Puccinia striiformis</name>
    <dbReference type="NCBI Taxonomy" id="27350"/>
    <lineage>
        <taxon>Eukaryota</taxon>
        <taxon>Fungi</taxon>
        <taxon>Dikarya</taxon>
        <taxon>Basidiomycota</taxon>
        <taxon>Pucciniomycotina</taxon>
        <taxon>Pucciniomycetes</taxon>
        <taxon>Pucciniales</taxon>
        <taxon>Pucciniaceae</taxon>
        <taxon>Puccinia</taxon>
    </lineage>
</organism>
<name>A0A2S4UQJ7_9BASI</name>